<name>A0ACC0B8X6_CATRO</name>
<protein>
    <submittedName>
        <fullName evidence="1">Uncharacterized protein</fullName>
    </submittedName>
</protein>
<comment type="caution">
    <text evidence="1">The sequence shown here is derived from an EMBL/GenBank/DDBJ whole genome shotgun (WGS) entry which is preliminary data.</text>
</comment>
<proteinExistence type="predicted"/>
<gene>
    <name evidence="1" type="ORF">M9H77_18923</name>
</gene>
<accession>A0ACC0B8X6</accession>
<evidence type="ECO:0000313" key="2">
    <source>
        <dbReference type="Proteomes" id="UP001060085"/>
    </source>
</evidence>
<dbReference type="EMBL" id="CM044704">
    <property type="protein sequence ID" value="KAI5669070.1"/>
    <property type="molecule type" value="Genomic_DNA"/>
</dbReference>
<sequence>MKASPPKKLGKMVMEKWRKKKKGQFVIYTKDGERFVVPLCYLSHPIFKVLLEMAEEEYGPTIHGRLEVPCEKELMEYILSLLKKKPPVDVEKALLNVTTCKGASSDASVQNQGSIQTALLSYS</sequence>
<dbReference type="Proteomes" id="UP001060085">
    <property type="component" value="Linkage Group LG04"/>
</dbReference>
<keyword evidence="2" id="KW-1185">Reference proteome</keyword>
<reference evidence="2" key="1">
    <citation type="journal article" date="2023" name="Nat. Plants">
        <title>Single-cell RNA sequencing provides a high-resolution roadmap for understanding the multicellular compartmentation of specialized metabolism.</title>
        <authorList>
            <person name="Sun S."/>
            <person name="Shen X."/>
            <person name="Li Y."/>
            <person name="Li Y."/>
            <person name="Wang S."/>
            <person name="Li R."/>
            <person name="Zhang H."/>
            <person name="Shen G."/>
            <person name="Guo B."/>
            <person name="Wei J."/>
            <person name="Xu J."/>
            <person name="St-Pierre B."/>
            <person name="Chen S."/>
            <person name="Sun C."/>
        </authorList>
    </citation>
    <scope>NUCLEOTIDE SEQUENCE [LARGE SCALE GENOMIC DNA]</scope>
</reference>
<evidence type="ECO:0000313" key="1">
    <source>
        <dbReference type="EMBL" id="KAI5669070.1"/>
    </source>
</evidence>
<organism evidence="1 2">
    <name type="scientific">Catharanthus roseus</name>
    <name type="common">Madagascar periwinkle</name>
    <name type="synonym">Vinca rosea</name>
    <dbReference type="NCBI Taxonomy" id="4058"/>
    <lineage>
        <taxon>Eukaryota</taxon>
        <taxon>Viridiplantae</taxon>
        <taxon>Streptophyta</taxon>
        <taxon>Embryophyta</taxon>
        <taxon>Tracheophyta</taxon>
        <taxon>Spermatophyta</taxon>
        <taxon>Magnoliopsida</taxon>
        <taxon>eudicotyledons</taxon>
        <taxon>Gunneridae</taxon>
        <taxon>Pentapetalae</taxon>
        <taxon>asterids</taxon>
        <taxon>lamiids</taxon>
        <taxon>Gentianales</taxon>
        <taxon>Apocynaceae</taxon>
        <taxon>Rauvolfioideae</taxon>
        <taxon>Vinceae</taxon>
        <taxon>Catharanthinae</taxon>
        <taxon>Catharanthus</taxon>
    </lineage>
</organism>